<reference evidence="1" key="1">
    <citation type="journal article" date="2022" name="Int. J. Mol. Sci.">
        <title>Draft Genome of Tanacetum Coccineum: Genomic Comparison of Closely Related Tanacetum-Family Plants.</title>
        <authorList>
            <person name="Yamashiro T."/>
            <person name="Shiraishi A."/>
            <person name="Nakayama K."/>
            <person name="Satake H."/>
        </authorList>
    </citation>
    <scope>NUCLEOTIDE SEQUENCE</scope>
</reference>
<reference evidence="1" key="2">
    <citation type="submission" date="2022-01" db="EMBL/GenBank/DDBJ databases">
        <authorList>
            <person name="Yamashiro T."/>
            <person name="Shiraishi A."/>
            <person name="Satake H."/>
            <person name="Nakayama K."/>
        </authorList>
    </citation>
    <scope>NUCLEOTIDE SEQUENCE</scope>
</reference>
<name>A0ABQ5CGM9_9ASTR</name>
<organism evidence="1 2">
    <name type="scientific">Tanacetum coccineum</name>
    <dbReference type="NCBI Taxonomy" id="301880"/>
    <lineage>
        <taxon>Eukaryota</taxon>
        <taxon>Viridiplantae</taxon>
        <taxon>Streptophyta</taxon>
        <taxon>Embryophyta</taxon>
        <taxon>Tracheophyta</taxon>
        <taxon>Spermatophyta</taxon>
        <taxon>Magnoliopsida</taxon>
        <taxon>eudicotyledons</taxon>
        <taxon>Gunneridae</taxon>
        <taxon>Pentapetalae</taxon>
        <taxon>asterids</taxon>
        <taxon>campanulids</taxon>
        <taxon>Asterales</taxon>
        <taxon>Asteraceae</taxon>
        <taxon>Asteroideae</taxon>
        <taxon>Anthemideae</taxon>
        <taxon>Anthemidinae</taxon>
        <taxon>Tanacetum</taxon>
    </lineage>
</organism>
<proteinExistence type="predicted"/>
<evidence type="ECO:0000313" key="1">
    <source>
        <dbReference type="EMBL" id="GJT25308.1"/>
    </source>
</evidence>
<comment type="caution">
    <text evidence="1">The sequence shown here is derived from an EMBL/GenBank/DDBJ whole genome shotgun (WGS) entry which is preliminary data.</text>
</comment>
<dbReference type="Proteomes" id="UP001151760">
    <property type="component" value="Unassembled WGS sequence"/>
</dbReference>
<accession>A0ABQ5CGM9</accession>
<gene>
    <name evidence="1" type="ORF">Tco_0895245</name>
</gene>
<dbReference type="EMBL" id="BQNB010014204">
    <property type="protein sequence ID" value="GJT25308.1"/>
    <property type="molecule type" value="Genomic_DNA"/>
</dbReference>
<sequence>MASEAKRSLDRSSKGSEEVFPDEAEEHFFKLETWKVEGTVDITEFFRKLKCVCHWADPFKDLKWSNVPGVMFSSLSEWMTPFRVVSWIISGPVRFVIPPNLVQADLVIVILDHYSASNGAALILAWFSALMFSSLIMPRFGTSRICDGNLRMVAISQSNLQAILSYSVVSCSTLYDQGLCWKEIL</sequence>
<keyword evidence="2" id="KW-1185">Reference proteome</keyword>
<protein>
    <submittedName>
        <fullName evidence="1">Uncharacterized protein</fullName>
    </submittedName>
</protein>
<evidence type="ECO:0000313" key="2">
    <source>
        <dbReference type="Proteomes" id="UP001151760"/>
    </source>
</evidence>